<reference evidence="1 2" key="1">
    <citation type="submission" date="2018-07" db="EMBL/GenBank/DDBJ databases">
        <title>The genomes of Aspergillus section Nigri reveals drivers in fungal speciation.</title>
        <authorList>
            <consortium name="DOE Joint Genome Institute"/>
            <person name="Vesth T.C."/>
            <person name="Nybo J."/>
            <person name="Theobald S."/>
            <person name="Brandl J."/>
            <person name="Frisvad J.C."/>
            <person name="Nielsen K.F."/>
            <person name="Lyhne E.K."/>
            <person name="Kogle M.E."/>
            <person name="Kuo A."/>
            <person name="Riley R."/>
            <person name="Clum A."/>
            <person name="Nolan M."/>
            <person name="Lipzen A."/>
            <person name="Salamov A."/>
            <person name="Henrissat B."/>
            <person name="Wiebenga A."/>
            <person name="De vries R.P."/>
            <person name="Grigoriev I.V."/>
            <person name="Mortensen U.H."/>
            <person name="Andersen M.R."/>
            <person name="Baker S.E."/>
        </authorList>
    </citation>
    <scope>NUCLEOTIDE SEQUENCE [LARGE SCALE GENOMIC DNA]</scope>
    <source>
        <strain evidence="1 2">CBS 139.54b</strain>
    </source>
</reference>
<gene>
    <name evidence="1" type="ORF">BDQ94DRAFT_13058</name>
</gene>
<dbReference type="AlphaFoldDB" id="A0A3F3PIC1"/>
<evidence type="ECO:0000313" key="2">
    <source>
        <dbReference type="Proteomes" id="UP000253729"/>
    </source>
</evidence>
<organism evidence="1 2">
    <name type="scientific">Aspergillus welwitschiae</name>
    <dbReference type="NCBI Taxonomy" id="1341132"/>
    <lineage>
        <taxon>Eukaryota</taxon>
        <taxon>Fungi</taxon>
        <taxon>Dikarya</taxon>
        <taxon>Ascomycota</taxon>
        <taxon>Pezizomycotina</taxon>
        <taxon>Eurotiomycetes</taxon>
        <taxon>Eurotiomycetidae</taxon>
        <taxon>Eurotiales</taxon>
        <taxon>Aspergillaceae</taxon>
        <taxon>Aspergillus</taxon>
        <taxon>Aspergillus subgen. Circumdati</taxon>
    </lineage>
</organism>
<sequence>MEQIGCQMYRRDEVLVGKSTARRHPRGVFIIEGMLNSQRLDYTVASLHKSAVNDRDSTMEASSTVPI</sequence>
<dbReference type="RefSeq" id="XP_026619629.1">
    <property type="nucleotide sequence ID" value="XM_026763948.1"/>
</dbReference>
<proteinExistence type="predicted"/>
<name>A0A3F3PIC1_9EURO</name>
<dbReference type="EMBL" id="KZ852131">
    <property type="protein sequence ID" value="RDH26607.1"/>
    <property type="molecule type" value="Genomic_DNA"/>
</dbReference>
<keyword evidence="2" id="KW-1185">Reference proteome</keyword>
<evidence type="ECO:0000313" key="1">
    <source>
        <dbReference type="EMBL" id="RDH26607.1"/>
    </source>
</evidence>
<accession>A0A3F3PIC1</accession>
<dbReference type="GeneID" id="38132304"/>
<dbReference type="Proteomes" id="UP000253729">
    <property type="component" value="Unassembled WGS sequence"/>
</dbReference>
<protein>
    <submittedName>
        <fullName evidence="1">Uncharacterized protein</fullName>
    </submittedName>
</protein>